<evidence type="ECO:0000313" key="2">
    <source>
        <dbReference type="RefSeq" id="XP_009794372.1"/>
    </source>
</evidence>
<dbReference type="InterPro" id="IPR012337">
    <property type="entry name" value="RNaseH-like_sf"/>
</dbReference>
<accession>A0A1U7XQM5</accession>
<evidence type="ECO:0000313" key="1">
    <source>
        <dbReference type="Proteomes" id="UP000189701"/>
    </source>
</evidence>
<dbReference type="Proteomes" id="UP000189701">
    <property type="component" value="Unplaced"/>
</dbReference>
<dbReference type="GeneID" id="104241152"/>
<gene>
    <name evidence="2" type="primary">LOC104241152</name>
</gene>
<reference evidence="1" key="1">
    <citation type="journal article" date="2013" name="Genome Biol.">
        <title>Reference genomes and transcriptomes of Nicotiana sylvestris and Nicotiana tomentosiformis.</title>
        <authorList>
            <person name="Sierro N."/>
            <person name="Battey J.N."/>
            <person name="Ouadi S."/>
            <person name="Bovet L."/>
            <person name="Goepfert S."/>
            <person name="Bakaher N."/>
            <person name="Peitsch M.C."/>
            <person name="Ivanov N.V."/>
        </authorList>
    </citation>
    <scope>NUCLEOTIDE SEQUENCE [LARGE SCALE GENOMIC DNA]</scope>
</reference>
<proteinExistence type="predicted"/>
<dbReference type="InterPro" id="IPR036397">
    <property type="entry name" value="RNaseH_sf"/>
</dbReference>
<dbReference type="PANTHER" id="PTHR48475:SF1">
    <property type="entry name" value="RNASE H TYPE-1 DOMAIN-CONTAINING PROTEIN"/>
    <property type="match status" value="1"/>
</dbReference>
<dbReference type="eggNOG" id="KOG0017">
    <property type="taxonomic scope" value="Eukaryota"/>
</dbReference>
<dbReference type="RefSeq" id="XP_009794372.1">
    <property type="nucleotide sequence ID" value="XM_009796070.1"/>
</dbReference>
<dbReference type="Gene3D" id="3.30.420.10">
    <property type="entry name" value="Ribonuclease H-like superfamily/Ribonuclease H"/>
    <property type="match status" value="1"/>
</dbReference>
<reference evidence="2" key="2">
    <citation type="submission" date="2025-08" db="UniProtKB">
        <authorList>
            <consortium name="RefSeq"/>
        </authorList>
    </citation>
    <scope>IDENTIFICATION</scope>
    <source>
        <tissue evidence="2">Leaf</tissue>
    </source>
</reference>
<dbReference type="AlphaFoldDB" id="A0A1U7XQM5"/>
<name>A0A1U7XQM5_NICSY</name>
<dbReference type="SUPFAM" id="SSF53098">
    <property type="entry name" value="Ribonuclease H-like"/>
    <property type="match status" value="1"/>
</dbReference>
<dbReference type="GO" id="GO:0003676">
    <property type="term" value="F:nucleic acid binding"/>
    <property type="evidence" value="ECO:0007669"/>
    <property type="project" value="InterPro"/>
</dbReference>
<keyword evidence="1" id="KW-1185">Reference proteome</keyword>
<organism evidence="1 2">
    <name type="scientific">Nicotiana sylvestris</name>
    <name type="common">Wood tobacco</name>
    <name type="synonym">South American tobacco</name>
    <dbReference type="NCBI Taxonomy" id="4096"/>
    <lineage>
        <taxon>Eukaryota</taxon>
        <taxon>Viridiplantae</taxon>
        <taxon>Streptophyta</taxon>
        <taxon>Embryophyta</taxon>
        <taxon>Tracheophyta</taxon>
        <taxon>Spermatophyta</taxon>
        <taxon>Magnoliopsida</taxon>
        <taxon>eudicotyledons</taxon>
        <taxon>Gunneridae</taxon>
        <taxon>Pentapetalae</taxon>
        <taxon>asterids</taxon>
        <taxon>lamiids</taxon>
        <taxon>Solanales</taxon>
        <taxon>Solanaceae</taxon>
        <taxon>Nicotianoideae</taxon>
        <taxon>Nicotianeae</taxon>
        <taxon>Nicotiana</taxon>
    </lineage>
</organism>
<dbReference type="KEGG" id="nsy:104241152"/>
<dbReference type="OrthoDB" id="1298268at2759"/>
<protein>
    <submittedName>
        <fullName evidence="2">Uncharacterized protein LOC104241152</fullName>
    </submittedName>
</protein>
<sequence>MYGTFKIKHKNSIAHRVQMNGPVEAANKNVKKILRKIVDNNKQWHNNLPFALLGYRTTVHTSIGATPYLLVYDTEAVIPAEVEIPSVRILQEAELSDAEWVQSRYEQLALIDGKRMNAVVHDQFYHSRMARAFNKKSALQLRVVLKAPIDLEHFLKLFTFDNTVAQNIKNWSFVSKL</sequence>
<dbReference type="PANTHER" id="PTHR48475">
    <property type="entry name" value="RIBONUCLEASE H"/>
    <property type="match status" value="1"/>
</dbReference>
<dbReference type="STRING" id="4096.A0A1U7XQM5"/>